<dbReference type="EMBL" id="VFPQ01000001">
    <property type="protein sequence ID" value="TQM74432.1"/>
    <property type="molecule type" value="Genomic_DNA"/>
</dbReference>
<dbReference type="Gene3D" id="3.40.605.10">
    <property type="entry name" value="Aldehyde Dehydrogenase, Chain A, domain 1"/>
    <property type="match status" value="1"/>
</dbReference>
<dbReference type="PANTHER" id="PTHR42804">
    <property type="entry name" value="ALDEHYDE DEHYDROGENASE"/>
    <property type="match status" value="1"/>
</dbReference>
<dbReference type="PROSITE" id="PS00687">
    <property type="entry name" value="ALDEHYDE_DEHYDR_GLU"/>
    <property type="match status" value="1"/>
</dbReference>
<evidence type="ECO:0000256" key="6">
    <source>
        <dbReference type="RuleBase" id="RU003345"/>
    </source>
</evidence>
<evidence type="ECO:0000256" key="2">
    <source>
        <dbReference type="ARBA" id="ARBA00023002"/>
    </source>
</evidence>
<dbReference type="InterPro" id="IPR016161">
    <property type="entry name" value="Ald_DH/histidinol_DH"/>
</dbReference>
<dbReference type="SUPFAM" id="SSF53720">
    <property type="entry name" value="ALDH-like"/>
    <property type="match status" value="1"/>
</dbReference>
<organism evidence="8 9">
    <name type="scientific">Thermopolyspora flexuosa</name>
    <dbReference type="NCBI Taxonomy" id="103836"/>
    <lineage>
        <taxon>Bacteria</taxon>
        <taxon>Bacillati</taxon>
        <taxon>Actinomycetota</taxon>
        <taxon>Actinomycetes</taxon>
        <taxon>Streptosporangiales</taxon>
        <taxon>Streptosporangiaceae</taxon>
        <taxon>Thermopolyspora</taxon>
    </lineage>
</organism>
<dbReference type="Pfam" id="PF00171">
    <property type="entry name" value="Aldedh"/>
    <property type="match status" value="1"/>
</dbReference>
<evidence type="ECO:0000256" key="5">
    <source>
        <dbReference type="PROSITE-ProRule" id="PRU10007"/>
    </source>
</evidence>
<dbReference type="EC" id="1.2.1.3" evidence="3"/>
<accession>A0A543IV31</accession>
<comment type="caution">
    <text evidence="8">The sequence shown here is derived from an EMBL/GenBank/DDBJ whole genome shotgun (WGS) entry which is preliminary data.</text>
</comment>
<dbReference type="InterPro" id="IPR016162">
    <property type="entry name" value="Ald_DH_N"/>
</dbReference>
<dbReference type="Gene3D" id="3.40.309.10">
    <property type="entry name" value="Aldehyde Dehydrogenase, Chain A, domain 2"/>
    <property type="match status" value="1"/>
</dbReference>
<evidence type="ECO:0000256" key="4">
    <source>
        <dbReference type="ARBA" id="ARBA00049194"/>
    </source>
</evidence>
<dbReference type="Proteomes" id="UP000319213">
    <property type="component" value="Unassembled WGS sequence"/>
</dbReference>
<dbReference type="CDD" id="cd07138">
    <property type="entry name" value="ALDH_CddD_SSP0762"/>
    <property type="match status" value="1"/>
</dbReference>
<sequence>MRRLYINGSWIPSSGGDGIDVVNPATEQVIDRVPVGTRADAAAAVAAAREAFPRWAATAPAARAKFLTVAGEVLAARAERIARVIAADLGAPYGLALRLHVGLPLRVLRSYARLAAEYRFDAGRAGDALVVREPAGVAAAITSWTLPLHLPVCKVAAALAAGCTVVLKPSEVAPLAAYELAEVLHEAGLPPGVFNLVSGSGPVVGEALAGHPDVDVVSFTGTTATGRRVAALAADSVKRVVLELGGKSASVILPDADLAAAVRATVESAFLNSGQTCAAWSRMLVHRDHYDEAVRLAVAAAREHRVGDPFAAGTRIGPLVSAAHRERVRRAIIRGEEEGARLVCGGAEPPPGPGYHVAPTVFAGVEPGMTIEREEILGPVLAMIPYTTVDDAVEIANGTPYGLSGAVWAGDRERALAVARRLRTGQVHVNGGAFGHLAPFGGYRWSGVGRELGVAGLEEYLEVKALHL</sequence>
<dbReference type="InterPro" id="IPR016160">
    <property type="entry name" value="Ald_DH_CS_CYS"/>
</dbReference>
<dbReference type="InterPro" id="IPR029510">
    <property type="entry name" value="Ald_DH_CS_GLU"/>
</dbReference>
<dbReference type="PANTHER" id="PTHR42804:SF1">
    <property type="entry name" value="ALDEHYDE DEHYDROGENASE-RELATED"/>
    <property type="match status" value="1"/>
</dbReference>
<comment type="catalytic activity">
    <reaction evidence="4">
        <text>an aldehyde + NAD(+) + H2O = a carboxylate + NADH + 2 H(+)</text>
        <dbReference type="Rhea" id="RHEA:16185"/>
        <dbReference type="ChEBI" id="CHEBI:15377"/>
        <dbReference type="ChEBI" id="CHEBI:15378"/>
        <dbReference type="ChEBI" id="CHEBI:17478"/>
        <dbReference type="ChEBI" id="CHEBI:29067"/>
        <dbReference type="ChEBI" id="CHEBI:57540"/>
        <dbReference type="ChEBI" id="CHEBI:57945"/>
        <dbReference type="EC" id="1.2.1.3"/>
    </reaction>
</comment>
<dbReference type="AlphaFoldDB" id="A0A543IV31"/>
<evidence type="ECO:0000313" key="9">
    <source>
        <dbReference type="Proteomes" id="UP000319213"/>
    </source>
</evidence>
<proteinExistence type="inferred from homology"/>
<comment type="similarity">
    <text evidence="1 6">Belongs to the aldehyde dehydrogenase family.</text>
</comment>
<dbReference type="InterPro" id="IPR016163">
    <property type="entry name" value="Ald_DH_C"/>
</dbReference>
<feature type="domain" description="Aldehyde dehydrogenase" evidence="7">
    <location>
        <begin position="10"/>
        <end position="465"/>
    </location>
</feature>
<evidence type="ECO:0000313" key="8">
    <source>
        <dbReference type="EMBL" id="TQM74432.1"/>
    </source>
</evidence>
<evidence type="ECO:0000256" key="1">
    <source>
        <dbReference type="ARBA" id="ARBA00009986"/>
    </source>
</evidence>
<evidence type="ECO:0000259" key="7">
    <source>
        <dbReference type="Pfam" id="PF00171"/>
    </source>
</evidence>
<dbReference type="RefSeq" id="WP_142258606.1">
    <property type="nucleotide sequence ID" value="NZ_BMPV01000006.1"/>
</dbReference>
<dbReference type="FunFam" id="3.40.605.10:FF:000007">
    <property type="entry name" value="NAD/NADP-dependent betaine aldehyde dehydrogenase"/>
    <property type="match status" value="1"/>
</dbReference>
<gene>
    <name evidence="8" type="ORF">FHX40_1103</name>
</gene>
<keyword evidence="2 6" id="KW-0560">Oxidoreductase</keyword>
<protein>
    <recommendedName>
        <fullName evidence="3">aldehyde dehydrogenase (NAD(+))</fullName>
        <ecNumber evidence="3">1.2.1.3</ecNumber>
    </recommendedName>
</protein>
<dbReference type="PROSITE" id="PS00070">
    <property type="entry name" value="ALDEHYDE_DEHYDR_CYS"/>
    <property type="match status" value="1"/>
</dbReference>
<keyword evidence="9" id="KW-1185">Reference proteome</keyword>
<name>A0A543IV31_9ACTN</name>
<feature type="active site" evidence="5">
    <location>
        <position position="243"/>
    </location>
</feature>
<reference evidence="8 9" key="1">
    <citation type="submission" date="2019-06" db="EMBL/GenBank/DDBJ databases">
        <title>Sequencing the genomes of 1000 actinobacteria strains.</title>
        <authorList>
            <person name="Klenk H.-P."/>
        </authorList>
    </citation>
    <scope>NUCLEOTIDE SEQUENCE [LARGE SCALE GENOMIC DNA]</scope>
    <source>
        <strain evidence="8 9">DSM 43186</strain>
    </source>
</reference>
<dbReference type="OrthoDB" id="3802174at2"/>
<dbReference type="GO" id="GO:0004029">
    <property type="term" value="F:aldehyde dehydrogenase (NAD+) activity"/>
    <property type="evidence" value="ECO:0007669"/>
    <property type="project" value="UniProtKB-EC"/>
</dbReference>
<dbReference type="InterPro" id="IPR015590">
    <property type="entry name" value="Aldehyde_DH_dom"/>
</dbReference>
<evidence type="ECO:0000256" key="3">
    <source>
        <dbReference type="ARBA" id="ARBA00024226"/>
    </source>
</evidence>